<dbReference type="InterPro" id="IPR011701">
    <property type="entry name" value="MFS"/>
</dbReference>
<dbReference type="GO" id="GO:0022857">
    <property type="term" value="F:transmembrane transporter activity"/>
    <property type="evidence" value="ECO:0007669"/>
    <property type="project" value="InterPro"/>
</dbReference>
<protein>
    <submittedName>
        <fullName evidence="6">MFS transporter</fullName>
    </submittedName>
</protein>
<proteinExistence type="predicted"/>
<feature type="transmembrane region" description="Helical" evidence="4">
    <location>
        <begin position="290"/>
        <end position="311"/>
    </location>
</feature>
<keyword evidence="3 4" id="KW-0472">Membrane</keyword>
<evidence type="ECO:0000256" key="2">
    <source>
        <dbReference type="ARBA" id="ARBA00022989"/>
    </source>
</evidence>
<dbReference type="PANTHER" id="PTHR11360">
    <property type="entry name" value="MONOCARBOXYLATE TRANSPORTER"/>
    <property type="match status" value="1"/>
</dbReference>
<organism evidence="6 7">
    <name type="scientific">Elioraea tepida</name>
    <dbReference type="NCBI Taxonomy" id="2843330"/>
    <lineage>
        <taxon>Bacteria</taxon>
        <taxon>Pseudomonadati</taxon>
        <taxon>Pseudomonadota</taxon>
        <taxon>Alphaproteobacteria</taxon>
        <taxon>Acetobacterales</taxon>
        <taxon>Elioraeaceae</taxon>
        <taxon>Elioraea</taxon>
    </lineage>
</organism>
<evidence type="ECO:0000256" key="3">
    <source>
        <dbReference type="ARBA" id="ARBA00023136"/>
    </source>
</evidence>
<dbReference type="InterPro" id="IPR020846">
    <property type="entry name" value="MFS_dom"/>
</dbReference>
<feature type="transmembrane region" description="Helical" evidence="4">
    <location>
        <begin position="157"/>
        <end position="177"/>
    </location>
</feature>
<keyword evidence="7" id="KW-1185">Reference proteome</keyword>
<keyword evidence="2 4" id="KW-1133">Transmembrane helix</keyword>
<evidence type="ECO:0000256" key="1">
    <source>
        <dbReference type="ARBA" id="ARBA00022692"/>
    </source>
</evidence>
<dbReference type="AlphaFoldDB" id="A0A975YKM2"/>
<keyword evidence="1 4" id="KW-0812">Transmembrane</keyword>
<feature type="transmembrane region" description="Helical" evidence="4">
    <location>
        <begin position="88"/>
        <end position="107"/>
    </location>
</feature>
<feature type="transmembrane region" description="Helical" evidence="4">
    <location>
        <begin position="356"/>
        <end position="378"/>
    </location>
</feature>
<sequence length="383" mass="39170">MAALSVTQIVAWGAQYYAIAVLAPAIAAAEGWSREAIFGAYSLGLLAQGIASFPSGRLIDRYGGRIVMSAGSLLSALALAALARAPDIWSFGAAWIVTGVAMAATQYEPAFATLTAGFGSDARRAITWLTFAGGLASTVAWPVTAAALPVLGWRGAYLGWSAVTVGLCLPLHLWLLPRARGGAQARTGRALGPVLRSPAFWLVAFALTAGSLLFSVIGVHAIPMLEEAGLSAAEAVAVASFTGPMQVAGRVTEFVGLARLRPTRVAILASAAQPLSILALMAVSASPHAAGLYVVLYGMSAGILTIVRGTVPAELFGREGYGAVAGAMVAPGIMARAAGPYLAAWMWESFGGYRSVQVVILIAGITACMAFIGAAALAPKRPA</sequence>
<name>A0A975YKM2_9PROT</name>
<feature type="transmembrane region" description="Helical" evidence="4">
    <location>
        <begin position="128"/>
        <end position="151"/>
    </location>
</feature>
<gene>
    <name evidence="6" type="ORF">KO353_05225</name>
</gene>
<dbReference type="Pfam" id="PF07690">
    <property type="entry name" value="MFS_1"/>
    <property type="match status" value="1"/>
</dbReference>
<dbReference type="Proteomes" id="UP000694001">
    <property type="component" value="Chromosome"/>
</dbReference>
<feature type="transmembrane region" description="Helical" evidence="4">
    <location>
        <begin position="323"/>
        <end position="344"/>
    </location>
</feature>
<evidence type="ECO:0000313" key="6">
    <source>
        <dbReference type="EMBL" id="QXM25612.1"/>
    </source>
</evidence>
<dbReference type="RefSeq" id="WP_218286668.1">
    <property type="nucleotide sequence ID" value="NZ_CP076448.1"/>
</dbReference>
<feature type="transmembrane region" description="Helical" evidence="4">
    <location>
        <begin position="66"/>
        <end position="82"/>
    </location>
</feature>
<reference evidence="6" key="1">
    <citation type="submission" date="2021-06" db="EMBL/GenBank/DDBJ databases">
        <title>Elioraea tepida, sp. nov., a moderately thermophilic aerobic anoxygenic phototrophic bacterium isolated from an alkaline siliceous hot spring mat community in Yellowstone National Park, WY, USA.</title>
        <authorList>
            <person name="Saini M.K."/>
            <person name="Yoshida S."/>
            <person name="Sebastian A."/>
            <person name="Hirose S."/>
            <person name="Hara E."/>
            <person name="Tamaki H."/>
            <person name="Soulier N.T."/>
            <person name="Albert I."/>
            <person name="Hanada S."/>
            <person name="Bryant D.A."/>
            <person name="Tank M."/>
        </authorList>
    </citation>
    <scope>NUCLEOTIDE SEQUENCE</scope>
    <source>
        <strain evidence="6">MS-P2</strain>
    </source>
</reference>
<feature type="transmembrane region" description="Helical" evidence="4">
    <location>
        <begin position="198"/>
        <end position="222"/>
    </location>
</feature>
<dbReference type="PROSITE" id="PS50850">
    <property type="entry name" value="MFS"/>
    <property type="match status" value="1"/>
</dbReference>
<dbReference type="EMBL" id="CP076448">
    <property type="protein sequence ID" value="QXM25612.1"/>
    <property type="molecule type" value="Genomic_DNA"/>
</dbReference>
<evidence type="ECO:0000313" key="7">
    <source>
        <dbReference type="Proteomes" id="UP000694001"/>
    </source>
</evidence>
<feature type="transmembrane region" description="Helical" evidence="4">
    <location>
        <begin position="36"/>
        <end position="54"/>
    </location>
</feature>
<dbReference type="KEGG" id="elio:KO353_05225"/>
<evidence type="ECO:0000259" key="5">
    <source>
        <dbReference type="PROSITE" id="PS50850"/>
    </source>
</evidence>
<feature type="domain" description="Major facilitator superfamily (MFS) profile" evidence="5">
    <location>
        <begin position="1"/>
        <end position="382"/>
    </location>
</feature>
<dbReference type="InterPro" id="IPR050327">
    <property type="entry name" value="Proton-linked_MCT"/>
</dbReference>
<accession>A0A975YKM2</accession>
<evidence type="ECO:0000256" key="4">
    <source>
        <dbReference type="SAM" id="Phobius"/>
    </source>
</evidence>